<dbReference type="Gene3D" id="1.10.10.2840">
    <property type="entry name" value="PucR C-terminal helix-turn-helix domain"/>
    <property type="match status" value="1"/>
</dbReference>
<reference evidence="2 3" key="1">
    <citation type="journal article" date="2019" name="Nat. Med.">
        <title>A library of human gut bacterial isolates paired with longitudinal multiomics data enables mechanistic microbiome research.</title>
        <authorList>
            <person name="Poyet M."/>
            <person name="Groussin M."/>
            <person name="Gibbons S.M."/>
            <person name="Avila-Pacheco J."/>
            <person name="Jiang X."/>
            <person name="Kearney S.M."/>
            <person name="Perrotta A.R."/>
            <person name="Berdy B."/>
            <person name="Zhao S."/>
            <person name="Lieberman T.D."/>
            <person name="Swanson P.K."/>
            <person name="Smith M."/>
            <person name="Roesemann S."/>
            <person name="Alexander J.E."/>
            <person name="Rich S.A."/>
            <person name="Livny J."/>
            <person name="Vlamakis H."/>
            <person name="Clish C."/>
            <person name="Bullock K."/>
            <person name="Deik A."/>
            <person name="Scott J."/>
            <person name="Pierce K.A."/>
            <person name="Xavier R.J."/>
            <person name="Alm E.J."/>
        </authorList>
    </citation>
    <scope>NUCLEOTIDE SEQUENCE [LARGE SCALE GENOMIC DNA]</scope>
    <source>
        <strain evidence="2 3">BIOML-A3</strain>
    </source>
</reference>
<dbReference type="AlphaFoldDB" id="A0A844DZD9"/>
<comment type="caution">
    <text evidence="2">The sequence shown here is derived from an EMBL/GenBank/DDBJ whole genome shotgun (WGS) entry which is preliminary data.</text>
</comment>
<feature type="domain" description="PucR C-terminal helix-turn-helix" evidence="1">
    <location>
        <begin position="463"/>
        <end position="519"/>
    </location>
</feature>
<dbReference type="Proteomes" id="UP000431304">
    <property type="component" value="Unassembled WGS sequence"/>
</dbReference>
<accession>A0A844DZD9</accession>
<name>A0A844DZD9_EUBRA</name>
<sequence>MNNIYQRKGMNNMFISLIQLAHLFKKESVLTFHTKDIPCISGFQLLTPEQKEFSEHCVYLTNSLKNILNLQSNVPANLILVKKEMLTVTEQKQLEKSIYPIIFIQHNNFHFVSQKIYQYLETHFGAGLFAETLLEGLFFDYNIQKIIDQIYPAFQNPIAVFDANYDLLGASNDEIVKVDIGKKIFNQKGLQDDEINLLNHLNHIHQKVQKSPVPVMVHHPEIGYDQLIFSINPGKNIGHIVITALNRPITENDKRMLVLLAHGIDQKLKNDTFIRNNRGFQYEYFLKDLLDGKLAVLSDKNKQFQYIEHYFTSRLYCIVIETARSSSAVNISHIRNLFETILPDSTSIIYDGEIVFIPYAQPYEVLPVAISKKFQEICTNYDLYAGLSNSFDKITLLPDYYKQALRAIELGISHQKSADLFRYSDFYLEHIEHLFLQKESAEVFCHPKVQVLEAYDQGHHTNLTDTLYQYLLHERNPNLTAECMGLHRNTITYRIRKIDDIVHINYDDPNERQYILLSYHLGRT</sequence>
<dbReference type="InterPro" id="IPR051448">
    <property type="entry name" value="CdaR-like_regulators"/>
</dbReference>
<dbReference type="PANTHER" id="PTHR33744">
    <property type="entry name" value="CARBOHYDRATE DIACID REGULATOR"/>
    <property type="match status" value="1"/>
</dbReference>
<protein>
    <recommendedName>
        <fullName evidence="1">PucR C-terminal helix-turn-helix domain-containing protein</fullName>
    </recommendedName>
</protein>
<dbReference type="PANTHER" id="PTHR33744:SF1">
    <property type="entry name" value="DNA-BINDING TRANSCRIPTIONAL ACTIVATOR ADER"/>
    <property type="match status" value="1"/>
</dbReference>
<evidence type="ECO:0000313" key="3">
    <source>
        <dbReference type="Proteomes" id="UP000431304"/>
    </source>
</evidence>
<evidence type="ECO:0000259" key="1">
    <source>
        <dbReference type="Pfam" id="PF13556"/>
    </source>
</evidence>
<proteinExistence type="predicted"/>
<dbReference type="InterPro" id="IPR025736">
    <property type="entry name" value="PucR_C-HTH_dom"/>
</dbReference>
<dbReference type="InterPro" id="IPR042070">
    <property type="entry name" value="PucR_C-HTH_sf"/>
</dbReference>
<dbReference type="EMBL" id="WKRA01000001">
    <property type="protein sequence ID" value="MSD14668.1"/>
    <property type="molecule type" value="Genomic_DNA"/>
</dbReference>
<organism evidence="2 3">
    <name type="scientific">Eubacterium ramulus</name>
    <dbReference type="NCBI Taxonomy" id="39490"/>
    <lineage>
        <taxon>Bacteria</taxon>
        <taxon>Bacillati</taxon>
        <taxon>Bacillota</taxon>
        <taxon>Clostridia</taxon>
        <taxon>Eubacteriales</taxon>
        <taxon>Eubacteriaceae</taxon>
        <taxon>Eubacterium</taxon>
    </lineage>
</organism>
<gene>
    <name evidence="2" type="ORF">GKE72_00975</name>
</gene>
<dbReference type="Pfam" id="PF13556">
    <property type="entry name" value="HTH_30"/>
    <property type="match status" value="1"/>
</dbReference>
<evidence type="ECO:0000313" key="2">
    <source>
        <dbReference type="EMBL" id="MSD14668.1"/>
    </source>
</evidence>